<evidence type="ECO:0000256" key="3">
    <source>
        <dbReference type="ARBA" id="ARBA00022618"/>
    </source>
</evidence>
<keyword evidence="7 9" id="KW-0233">DNA recombination</keyword>
<dbReference type="Gene3D" id="1.10.443.10">
    <property type="entry name" value="Intergrase catalytic core"/>
    <property type="match status" value="1"/>
</dbReference>
<dbReference type="Proteomes" id="UP000199009">
    <property type="component" value="Chromosome I"/>
</dbReference>
<dbReference type="PANTHER" id="PTHR30349:SF77">
    <property type="entry name" value="TYROSINE RECOMBINASE XERC"/>
    <property type="match status" value="1"/>
</dbReference>
<dbReference type="EMBL" id="LT629692">
    <property type="protein sequence ID" value="SDH17040.1"/>
    <property type="molecule type" value="Genomic_DNA"/>
</dbReference>
<dbReference type="InterPro" id="IPR002104">
    <property type="entry name" value="Integrase_catalytic"/>
</dbReference>
<reference evidence="12 13" key="1">
    <citation type="submission" date="2016-10" db="EMBL/GenBank/DDBJ databases">
        <authorList>
            <person name="de Groot N.N."/>
        </authorList>
    </citation>
    <scope>NUCLEOTIDE SEQUENCE [LARGE SCALE GENOMIC DNA]</scope>
    <source>
        <strain evidence="12 13">DSM 23142</strain>
    </source>
</reference>
<evidence type="ECO:0000259" key="11">
    <source>
        <dbReference type="PROSITE" id="PS51900"/>
    </source>
</evidence>
<evidence type="ECO:0000256" key="5">
    <source>
        <dbReference type="ARBA" id="ARBA00022908"/>
    </source>
</evidence>
<keyword evidence="13" id="KW-1185">Reference proteome</keyword>
<dbReference type="InterPro" id="IPR004107">
    <property type="entry name" value="Integrase_SAM-like_N"/>
</dbReference>
<comment type="subunit">
    <text evidence="9">Forms a cyclic heterotetrameric complex composed of two molecules of XerC and two molecules of XerD.</text>
</comment>
<keyword evidence="3 9" id="KW-0132">Cell division</keyword>
<dbReference type="GO" id="GO:0009037">
    <property type="term" value="F:tyrosine-based site-specific recombinase activity"/>
    <property type="evidence" value="ECO:0007669"/>
    <property type="project" value="UniProtKB-UniRule"/>
</dbReference>
<dbReference type="SUPFAM" id="SSF56349">
    <property type="entry name" value="DNA breaking-rejoining enzymes"/>
    <property type="match status" value="1"/>
</dbReference>
<feature type="active site" evidence="9">
    <location>
        <position position="215"/>
    </location>
</feature>
<evidence type="ECO:0000256" key="2">
    <source>
        <dbReference type="ARBA" id="ARBA00022490"/>
    </source>
</evidence>
<dbReference type="Gene3D" id="1.10.150.130">
    <property type="match status" value="1"/>
</dbReference>
<dbReference type="GO" id="GO:0051301">
    <property type="term" value="P:cell division"/>
    <property type="evidence" value="ECO:0007669"/>
    <property type="project" value="UniProtKB-KW"/>
</dbReference>
<comment type="subcellular location">
    <subcellularLocation>
        <location evidence="1 9">Cytoplasm</location>
    </subcellularLocation>
</comment>
<comment type="function">
    <text evidence="9">Site-specific tyrosine recombinase, which acts by catalyzing the cutting and rejoining of the recombining DNA molecules. The XerC-XerD complex is essential to convert dimers of the bacterial chromosome into monomers to permit their segregation at cell division. It also contributes to the segregational stability of plasmids.</text>
</comment>
<evidence type="ECO:0000256" key="1">
    <source>
        <dbReference type="ARBA" id="ARBA00004496"/>
    </source>
</evidence>
<sequence>MSSTEAKPVGGGLRLLDAPDRFTGTPWVSDRPGGRSVHAGTMQIDEAAAAYADEIARVRRLSPATVRAYAADLRDLALAVAPITRLEDIDLEALRQWLWVATQRGDARSTLARRTAAARGFFAWATESGLVPTDPSLRLVAPKRGRSLPQVATADGVREVLDTLADRARDGDAIVLRDSAMLETFYGAGIRVSELCGLDLDDLDLERATVRVMGKGSKERVVPFGVPALRALEAYLTRGRPALVARTSAPDSAGRALFCGARGARIVPRAVYDVVVRALGPTMGTAAVGPHALRHSAATHLLDGGADLRAVQELLGHASLGTTQIYTHVSSERLAASYRLAHPRA</sequence>
<dbReference type="GO" id="GO:0007059">
    <property type="term" value="P:chromosome segregation"/>
    <property type="evidence" value="ECO:0007669"/>
    <property type="project" value="UniProtKB-UniRule"/>
</dbReference>
<comment type="similarity">
    <text evidence="9">Belongs to the 'phage' integrase family. XerC subfamily.</text>
</comment>
<evidence type="ECO:0000313" key="12">
    <source>
        <dbReference type="EMBL" id="SDH17040.1"/>
    </source>
</evidence>
<dbReference type="GO" id="GO:0006313">
    <property type="term" value="P:DNA transposition"/>
    <property type="evidence" value="ECO:0007669"/>
    <property type="project" value="UniProtKB-UniRule"/>
</dbReference>
<protein>
    <recommendedName>
        <fullName evidence="9">Tyrosine recombinase XerC</fullName>
    </recommendedName>
</protein>
<dbReference type="InterPro" id="IPR050090">
    <property type="entry name" value="Tyrosine_recombinase_XerCD"/>
</dbReference>
<keyword evidence="4 9" id="KW-0159">Chromosome partition</keyword>
<keyword evidence="6 9" id="KW-0238">DNA-binding</keyword>
<dbReference type="Pfam" id="PF02899">
    <property type="entry name" value="Phage_int_SAM_1"/>
    <property type="match status" value="1"/>
</dbReference>
<dbReference type="InterPro" id="IPR013762">
    <property type="entry name" value="Integrase-like_cat_sf"/>
</dbReference>
<feature type="active site" evidence="9">
    <location>
        <position position="294"/>
    </location>
</feature>
<dbReference type="PANTHER" id="PTHR30349">
    <property type="entry name" value="PHAGE INTEGRASE-RELATED"/>
    <property type="match status" value="1"/>
</dbReference>
<dbReference type="STRING" id="370764.SAMN04489810_2293"/>
<evidence type="ECO:0000256" key="4">
    <source>
        <dbReference type="ARBA" id="ARBA00022829"/>
    </source>
</evidence>
<feature type="domain" description="Tyr recombinase" evidence="10">
    <location>
        <begin position="147"/>
        <end position="339"/>
    </location>
</feature>
<keyword evidence="8 9" id="KW-0131">Cell cycle</keyword>
<evidence type="ECO:0000256" key="6">
    <source>
        <dbReference type="ARBA" id="ARBA00023125"/>
    </source>
</evidence>
<dbReference type="InterPro" id="IPR010998">
    <property type="entry name" value="Integrase_recombinase_N"/>
</dbReference>
<feature type="active site" evidence="9">
    <location>
        <position position="291"/>
    </location>
</feature>
<accession>A0A1G8A9L7</accession>
<organism evidence="12 13">
    <name type="scientific">Microbacterium pygmaeum</name>
    <dbReference type="NCBI Taxonomy" id="370764"/>
    <lineage>
        <taxon>Bacteria</taxon>
        <taxon>Bacillati</taxon>
        <taxon>Actinomycetota</taxon>
        <taxon>Actinomycetes</taxon>
        <taxon>Micrococcales</taxon>
        <taxon>Microbacteriaceae</taxon>
        <taxon>Microbacterium</taxon>
    </lineage>
</organism>
<dbReference type="GO" id="GO:0005737">
    <property type="term" value="C:cytoplasm"/>
    <property type="evidence" value="ECO:0007669"/>
    <property type="project" value="UniProtKB-SubCell"/>
</dbReference>
<dbReference type="PROSITE" id="PS51900">
    <property type="entry name" value="CB"/>
    <property type="match status" value="1"/>
</dbReference>
<dbReference type="AlphaFoldDB" id="A0A1G8A9L7"/>
<dbReference type="InterPro" id="IPR011010">
    <property type="entry name" value="DNA_brk_join_enz"/>
</dbReference>
<dbReference type="PROSITE" id="PS51898">
    <property type="entry name" value="TYR_RECOMBINASE"/>
    <property type="match status" value="1"/>
</dbReference>
<proteinExistence type="inferred from homology"/>
<feature type="active site" evidence="9">
    <location>
        <position position="317"/>
    </location>
</feature>
<dbReference type="InterPro" id="IPR044068">
    <property type="entry name" value="CB"/>
</dbReference>
<keyword evidence="2 9" id="KW-0963">Cytoplasm</keyword>
<evidence type="ECO:0000256" key="9">
    <source>
        <dbReference type="HAMAP-Rule" id="MF_01808"/>
    </source>
</evidence>
<feature type="domain" description="Core-binding (CB)" evidence="11">
    <location>
        <begin position="42"/>
        <end position="126"/>
    </location>
</feature>
<evidence type="ECO:0000256" key="8">
    <source>
        <dbReference type="ARBA" id="ARBA00023306"/>
    </source>
</evidence>
<keyword evidence="5 9" id="KW-0229">DNA integration</keyword>
<evidence type="ECO:0000256" key="7">
    <source>
        <dbReference type="ARBA" id="ARBA00023172"/>
    </source>
</evidence>
<evidence type="ECO:0000259" key="10">
    <source>
        <dbReference type="PROSITE" id="PS51898"/>
    </source>
</evidence>
<feature type="active site" description="O-(3'-phospho-DNA)-tyrosine intermediate" evidence="9">
    <location>
        <position position="326"/>
    </location>
</feature>
<dbReference type="InterPro" id="IPR023009">
    <property type="entry name" value="Tyrosine_recombinase_XerC/XerD"/>
</dbReference>
<dbReference type="HAMAP" id="MF_01808">
    <property type="entry name" value="Recomb_XerC_XerD"/>
    <property type="match status" value="1"/>
</dbReference>
<gene>
    <name evidence="9" type="primary">xerC</name>
    <name evidence="12" type="ORF">SAMN04489810_2293</name>
</gene>
<evidence type="ECO:0000313" key="13">
    <source>
        <dbReference type="Proteomes" id="UP000199009"/>
    </source>
</evidence>
<dbReference type="GO" id="GO:0003677">
    <property type="term" value="F:DNA binding"/>
    <property type="evidence" value="ECO:0007669"/>
    <property type="project" value="UniProtKB-UniRule"/>
</dbReference>
<feature type="active site" evidence="9">
    <location>
        <position position="191"/>
    </location>
</feature>
<name>A0A1G8A9L7_9MICO</name>
<dbReference type="Pfam" id="PF00589">
    <property type="entry name" value="Phage_integrase"/>
    <property type="match status" value="1"/>
</dbReference>
<dbReference type="CDD" id="cd00798">
    <property type="entry name" value="INT_XerDC_C"/>
    <property type="match status" value="1"/>
</dbReference>